<dbReference type="InterPro" id="IPR037185">
    <property type="entry name" value="EmrE-like"/>
</dbReference>
<protein>
    <submittedName>
        <fullName evidence="8">EamA family transporter</fullName>
    </submittedName>
</protein>
<feature type="transmembrane region" description="Helical" evidence="6">
    <location>
        <begin position="252"/>
        <end position="269"/>
    </location>
</feature>
<evidence type="ECO:0000313" key="9">
    <source>
        <dbReference type="Proteomes" id="UP000248925"/>
    </source>
</evidence>
<feature type="transmembrane region" description="Helical" evidence="6">
    <location>
        <begin position="72"/>
        <end position="91"/>
    </location>
</feature>
<feature type="transmembrane region" description="Helical" evidence="6">
    <location>
        <begin position="158"/>
        <end position="179"/>
    </location>
</feature>
<evidence type="ECO:0000256" key="2">
    <source>
        <dbReference type="ARBA" id="ARBA00007362"/>
    </source>
</evidence>
<dbReference type="SUPFAM" id="SSF103481">
    <property type="entry name" value="Multidrug resistance efflux transporter EmrE"/>
    <property type="match status" value="2"/>
</dbReference>
<evidence type="ECO:0000259" key="7">
    <source>
        <dbReference type="Pfam" id="PF00892"/>
    </source>
</evidence>
<feature type="transmembrane region" description="Helical" evidence="6">
    <location>
        <begin position="128"/>
        <end position="146"/>
    </location>
</feature>
<comment type="similarity">
    <text evidence="2">Belongs to the EamA transporter family.</text>
</comment>
<feature type="transmembrane region" description="Helical" evidence="6">
    <location>
        <begin position="103"/>
        <end position="121"/>
    </location>
</feature>
<dbReference type="Proteomes" id="UP000248925">
    <property type="component" value="Unassembled WGS sequence"/>
</dbReference>
<feature type="domain" description="EamA" evidence="7">
    <location>
        <begin position="17"/>
        <end position="144"/>
    </location>
</feature>
<gene>
    <name evidence="8" type="ORF">CPY51_14665</name>
</gene>
<accession>A0A2W4CMX2</accession>
<comment type="caution">
    <text evidence="8">The sequence shown here is derived from an EMBL/GenBank/DDBJ whole genome shotgun (WGS) entry which is preliminary data.</text>
</comment>
<proteinExistence type="inferred from homology"/>
<evidence type="ECO:0000256" key="3">
    <source>
        <dbReference type="ARBA" id="ARBA00022692"/>
    </source>
</evidence>
<feature type="domain" description="EamA" evidence="7">
    <location>
        <begin position="160"/>
        <end position="288"/>
    </location>
</feature>
<evidence type="ECO:0000313" key="8">
    <source>
        <dbReference type="EMBL" id="PZM14167.1"/>
    </source>
</evidence>
<dbReference type="GO" id="GO:0016020">
    <property type="term" value="C:membrane"/>
    <property type="evidence" value="ECO:0007669"/>
    <property type="project" value="UniProtKB-SubCell"/>
</dbReference>
<dbReference type="AlphaFoldDB" id="A0A2W4CMX2"/>
<feature type="transmembrane region" description="Helical" evidence="6">
    <location>
        <begin position="275"/>
        <end position="292"/>
    </location>
</feature>
<evidence type="ECO:0000256" key="5">
    <source>
        <dbReference type="ARBA" id="ARBA00023136"/>
    </source>
</evidence>
<evidence type="ECO:0000256" key="6">
    <source>
        <dbReference type="SAM" id="Phobius"/>
    </source>
</evidence>
<keyword evidence="9" id="KW-1185">Reference proteome</keyword>
<sequence length="316" mass="33560">MYTTAEPVTLGAALTPLWTVLIWSGNVVVTEAASGVISPGSISFYRWLIAFVVLIPFIGKAAWQNRTVLISYWWKLAALGALGMVIYQSLAYEAAKTTTAVNMGVMLALMPLMSAVLASILAGERLSAARLAGGAVSLAGLVYLTSHGQPATLLSGGFHIGDGLMLVAIAANSLYGVLLKRWTIPLSMWQQLFWQIGFATLLLLPVWLMGTISPITSANLSLVLYAAIPTSLIAPLYWMMGIQRLGAARTALFINLLPIVVAVLAWAILGEQLHLYHAIGGGLALLGVGIGLRQAKVASGEPVPHADQAAWETEEL</sequence>
<comment type="subcellular location">
    <subcellularLocation>
        <location evidence="1">Membrane</location>
        <topology evidence="1">Multi-pass membrane protein</topology>
    </subcellularLocation>
</comment>
<keyword evidence="4 6" id="KW-1133">Transmembrane helix</keyword>
<feature type="transmembrane region" description="Helical" evidence="6">
    <location>
        <begin position="222"/>
        <end position="240"/>
    </location>
</feature>
<evidence type="ECO:0000256" key="4">
    <source>
        <dbReference type="ARBA" id="ARBA00022989"/>
    </source>
</evidence>
<dbReference type="Pfam" id="PF00892">
    <property type="entry name" value="EamA"/>
    <property type="match status" value="2"/>
</dbReference>
<dbReference type="PANTHER" id="PTHR32322:SF2">
    <property type="entry name" value="EAMA DOMAIN-CONTAINING PROTEIN"/>
    <property type="match status" value="1"/>
</dbReference>
<keyword evidence="5 6" id="KW-0472">Membrane</keyword>
<dbReference type="InterPro" id="IPR050638">
    <property type="entry name" value="AA-Vitamin_Transporters"/>
</dbReference>
<dbReference type="EMBL" id="PCDP01000035">
    <property type="protein sequence ID" value="PZM14167.1"/>
    <property type="molecule type" value="Genomic_DNA"/>
</dbReference>
<feature type="transmembrane region" description="Helical" evidence="6">
    <location>
        <begin position="44"/>
        <end position="63"/>
    </location>
</feature>
<keyword evidence="3 6" id="KW-0812">Transmembrane</keyword>
<dbReference type="OrthoDB" id="9806889at2"/>
<evidence type="ECO:0000256" key="1">
    <source>
        <dbReference type="ARBA" id="ARBA00004141"/>
    </source>
</evidence>
<name>A0A2W4CMX2_9HYPH</name>
<dbReference type="PANTHER" id="PTHR32322">
    <property type="entry name" value="INNER MEMBRANE TRANSPORTER"/>
    <property type="match status" value="1"/>
</dbReference>
<organism evidence="8 9">
    <name type="scientific">Rhizobium tubonense</name>
    <dbReference type="NCBI Taxonomy" id="484088"/>
    <lineage>
        <taxon>Bacteria</taxon>
        <taxon>Pseudomonadati</taxon>
        <taxon>Pseudomonadota</taxon>
        <taxon>Alphaproteobacteria</taxon>
        <taxon>Hyphomicrobiales</taxon>
        <taxon>Rhizobiaceae</taxon>
        <taxon>Rhizobium/Agrobacterium group</taxon>
        <taxon>Rhizobium</taxon>
    </lineage>
</organism>
<feature type="transmembrane region" description="Helical" evidence="6">
    <location>
        <begin position="191"/>
        <end position="210"/>
    </location>
</feature>
<dbReference type="InterPro" id="IPR000620">
    <property type="entry name" value="EamA_dom"/>
</dbReference>
<reference evidence="8 9" key="1">
    <citation type="journal article" date="2018" name="Sci. Rep.">
        <title>Rhizobium tumorigenes sp. nov., a novel plant tumorigenic bacterium isolated from cane gall tumors on thornless blackberry.</title>
        <authorList>
            <person name="Kuzmanovi N."/>
            <person name="Smalla K."/>
            <person name="Gronow S."/>
            <person name="PuBawska J."/>
        </authorList>
    </citation>
    <scope>NUCLEOTIDE SEQUENCE [LARGE SCALE GENOMIC DNA]</scope>
    <source>
        <strain evidence="8 9">CCBAU 85046</strain>
    </source>
</reference>